<dbReference type="GO" id="GO:0008237">
    <property type="term" value="F:metallopeptidase activity"/>
    <property type="evidence" value="ECO:0007669"/>
    <property type="project" value="UniProtKB-KW"/>
</dbReference>
<evidence type="ECO:0000256" key="1">
    <source>
        <dbReference type="ARBA" id="ARBA00022670"/>
    </source>
</evidence>
<dbReference type="Proteomes" id="UP000285469">
    <property type="component" value="Unassembled WGS sequence"/>
</dbReference>
<dbReference type="InterPro" id="IPR020891">
    <property type="entry name" value="UPF0758_CS"/>
</dbReference>
<dbReference type="EMBL" id="QSTG01000025">
    <property type="protein sequence ID" value="RGM42492.1"/>
    <property type="molecule type" value="Genomic_DNA"/>
</dbReference>
<evidence type="ECO:0000259" key="6">
    <source>
        <dbReference type="PROSITE" id="PS50249"/>
    </source>
</evidence>
<evidence type="ECO:0000256" key="3">
    <source>
        <dbReference type="ARBA" id="ARBA00022801"/>
    </source>
</evidence>
<evidence type="ECO:0000313" key="7">
    <source>
        <dbReference type="EMBL" id="RGM42492.1"/>
    </source>
</evidence>
<keyword evidence="2" id="KW-0479">Metal-binding</keyword>
<dbReference type="AlphaFoldDB" id="A0A3E4HIT0"/>
<keyword evidence="4" id="KW-0862">Zinc</keyword>
<evidence type="ECO:0000256" key="4">
    <source>
        <dbReference type="ARBA" id="ARBA00022833"/>
    </source>
</evidence>
<evidence type="ECO:0000256" key="2">
    <source>
        <dbReference type="ARBA" id="ARBA00022723"/>
    </source>
</evidence>
<dbReference type="InterPro" id="IPR025657">
    <property type="entry name" value="RadC_JAB"/>
</dbReference>
<evidence type="ECO:0000313" key="9">
    <source>
        <dbReference type="EMBL" id="RHD73871.1"/>
    </source>
</evidence>
<name>A0A3E4HIT0_PHOVU</name>
<dbReference type="Proteomes" id="UP000261003">
    <property type="component" value="Unassembled WGS sequence"/>
</dbReference>
<reference evidence="10 11" key="1">
    <citation type="submission" date="2018-08" db="EMBL/GenBank/DDBJ databases">
        <title>A genome reference for cultivated species of the human gut microbiota.</title>
        <authorList>
            <person name="Zou Y."/>
            <person name="Xue W."/>
            <person name="Luo G."/>
        </authorList>
    </citation>
    <scope>NUCLEOTIDE SEQUENCE [LARGE SCALE GENOMIC DNA]</scope>
    <source>
        <strain evidence="8 12">AF12-25</strain>
        <strain evidence="9 11">AM30-40</strain>
        <strain evidence="7 10">OM08-13BH</strain>
    </source>
</reference>
<keyword evidence="1" id="KW-0645">Protease</keyword>
<evidence type="ECO:0000313" key="8">
    <source>
        <dbReference type="EMBL" id="RGW50749.1"/>
    </source>
</evidence>
<evidence type="ECO:0000313" key="12">
    <source>
        <dbReference type="Proteomes" id="UP000285469"/>
    </source>
</evidence>
<accession>A0A3E4HIT0</accession>
<dbReference type="EMBL" id="QSAI01000001">
    <property type="protein sequence ID" value="RGW50749.1"/>
    <property type="molecule type" value="Genomic_DNA"/>
</dbReference>
<gene>
    <name evidence="9" type="ORF">DW783_18375</name>
    <name evidence="8" type="ORF">DWV70_00675</name>
    <name evidence="7" type="ORF">DXC16_14650</name>
</gene>
<dbReference type="GO" id="GO:0046872">
    <property type="term" value="F:metal ion binding"/>
    <property type="evidence" value="ECO:0007669"/>
    <property type="project" value="UniProtKB-KW"/>
</dbReference>
<organism evidence="7 10">
    <name type="scientific">Phocaeicola vulgatus</name>
    <name type="common">Bacteroides vulgatus</name>
    <dbReference type="NCBI Taxonomy" id="821"/>
    <lineage>
        <taxon>Bacteria</taxon>
        <taxon>Pseudomonadati</taxon>
        <taxon>Bacteroidota</taxon>
        <taxon>Bacteroidia</taxon>
        <taxon>Bacteroidales</taxon>
        <taxon>Bacteroidaceae</taxon>
        <taxon>Phocaeicola</taxon>
    </lineage>
</organism>
<evidence type="ECO:0000313" key="11">
    <source>
        <dbReference type="Proteomes" id="UP000283429"/>
    </source>
</evidence>
<feature type="domain" description="MPN" evidence="6">
    <location>
        <begin position="80"/>
        <end position="202"/>
    </location>
</feature>
<dbReference type="PANTHER" id="PTHR30471">
    <property type="entry name" value="DNA REPAIR PROTEIN RADC"/>
    <property type="match status" value="1"/>
</dbReference>
<dbReference type="PROSITE" id="PS01302">
    <property type="entry name" value="UPF0758"/>
    <property type="match status" value="1"/>
</dbReference>
<dbReference type="RefSeq" id="WP_004311825.1">
    <property type="nucleotide sequence ID" value="NZ_DAWDIY010000008.1"/>
</dbReference>
<proteinExistence type="predicted"/>
<dbReference type="PANTHER" id="PTHR30471:SF3">
    <property type="entry name" value="UPF0758 PROTEIN YEES-RELATED"/>
    <property type="match status" value="1"/>
</dbReference>
<dbReference type="EMBL" id="QSJM01000070">
    <property type="protein sequence ID" value="RHD73871.1"/>
    <property type="molecule type" value="Genomic_DNA"/>
</dbReference>
<protein>
    <submittedName>
        <fullName evidence="7">DNA repair protein</fullName>
    </submittedName>
</protein>
<dbReference type="Proteomes" id="UP000283429">
    <property type="component" value="Unassembled WGS sequence"/>
</dbReference>
<comment type="caution">
    <text evidence="7">The sequence shown here is derived from an EMBL/GenBank/DDBJ whole genome shotgun (WGS) entry which is preliminary data.</text>
</comment>
<dbReference type="Gene3D" id="3.40.140.10">
    <property type="entry name" value="Cytidine Deaminase, domain 2"/>
    <property type="match status" value="1"/>
</dbReference>
<evidence type="ECO:0000256" key="5">
    <source>
        <dbReference type="ARBA" id="ARBA00023049"/>
    </source>
</evidence>
<sequence length="202" mass="22879">MRKGFEVNGDYRLMDSSELVYILTNSAVMVNKVQEKEVVYGEECSFEDVLAKMTPGKRNLVMAGVELYKRCNSHKNQRPVIRQSTDIFDYMHPVMGDNKTEECWVIFMNSSARVIKRIRISSGGLNTCLIDIRVLLKEAILCEATSFILSHNHPSGNTKPSIEDDKLTQSAATAAKTLNIRMLDHVIICNDSYYSYADEGRI</sequence>
<evidence type="ECO:0000313" key="10">
    <source>
        <dbReference type="Proteomes" id="UP000261003"/>
    </source>
</evidence>
<dbReference type="GO" id="GO:0006508">
    <property type="term" value="P:proteolysis"/>
    <property type="evidence" value="ECO:0007669"/>
    <property type="project" value="UniProtKB-KW"/>
</dbReference>
<dbReference type="PROSITE" id="PS50249">
    <property type="entry name" value="MPN"/>
    <property type="match status" value="1"/>
</dbReference>
<dbReference type="Pfam" id="PF04002">
    <property type="entry name" value="RadC"/>
    <property type="match status" value="1"/>
</dbReference>
<keyword evidence="3" id="KW-0378">Hydrolase</keyword>
<dbReference type="InterPro" id="IPR037518">
    <property type="entry name" value="MPN"/>
</dbReference>
<dbReference type="InterPro" id="IPR001405">
    <property type="entry name" value="UPF0758"/>
</dbReference>
<keyword evidence="5" id="KW-0482">Metalloprotease</keyword>
<dbReference type="CDD" id="cd08071">
    <property type="entry name" value="MPN_DUF2466"/>
    <property type="match status" value="1"/>
</dbReference>